<sequence length="392" mass="43359">MLNSGDAGGMSVGAGVFVTSSNPSRPTLATRSRLPSMTSVKTSFSEDDEALTSQYGGSSSKDPLERNKKIKNLGLQHPRAIFFLVLWYIFSGVTLFLNKYILTYQNADPHVLCGMQMLITMLCGFIQLRYPLGTYRPIKGQQKPDNFQKRMLTLGLLQLGTIMFGLIAIYYVAVSFAETVKSSAPLFTVLIAYFVLGERTGACVFFSLIPVMLGLALCSSNELSFSMIGFLCALTTNLCECVQSVVSKSLLSNKAYIYNPAELQFYPNLAAVILQFPTWYFLVDFGKLYSQMDHSLLSAIILDGISFHGQTITAYVLMSYVNPVTYSVANTTKRACLIWLSVLLFGNPVTLWSGVGTAVVIVGVLLYSNAREIDARRREQFSITEEKMNAIR</sequence>
<gene>
    <name evidence="7" type="primary">Slc35e2a-L</name>
    <name evidence="7" type="ORF">Hamer_G022677</name>
</gene>
<feature type="transmembrane region" description="Helical" evidence="5">
    <location>
        <begin position="151"/>
        <end position="174"/>
    </location>
</feature>
<comment type="caution">
    <text evidence="7">The sequence shown here is derived from an EMBL/GenBank/DDBJ whole genome shotgun (WGS) entry which is preliminary data.</text>
</comment>
<dbReference type="EMBL" id="JAHLQT010010089">
    <property type="protein sequence ID" value="KAG7173323.1"/>
    <property type="molecule type" value="Genomic_DNA"/>
</dbReference>
<dbReference type="Proteomes" id="UP000747542">
    <property type="component" value="Unassembled WGS sequence"/>
</dbReference>
<evidence type="ECO:0000256" key="3">
    <source>
        <dbReference type="ARBA" id="ARBA00022989"/>
    </source>
</evidence>
<organism evidence="7 8">
    <name type="scientific">Homarus americanus</name>
    <name type="common">American lobster</name>
    <dbReference type="NCBI Taxonomy" id="6706"/>
    <lineage>
        <taxon>Eukaryota</taxon>
        <taxon>Metazoa</taxon>
        <taxon>Ecdysozoa</taxon>
        <taxon>Arthropoda</taxon>
        <taxon>Crustacea</taxon>
        <taxon>Multicrustacea</taxon>
        <taxon>Malacostraca</taxon>
        <taxon>Eumalacostraca</taxon>
        <taxon>Eucarida</taxon>
        <taxon>Decapoda</taxon>
        <taxon>Pleocyemata</taxon>
        <taxon>Astacidea</taxon>
        <taxon>Nephropoidea</taxon>
        <taxon>Nephropidae</taxon>
        <taxon>Homarus</taxon>
    </lineage>
</organism>
<feature type="domain" description="Sugar phosphate transporter" evidence="6">
    <location>
        <begin position="82"/>
        <end position="368"/>
    </location>
</feature>
<feature type="transmembrane region" description="Helical" evidence="5">
    <location>
        <begin position="295"/>
        <end position="318"/>
    </location>
</feature>
<dbReference type="PANTHER" id="PTHR11132">
    <property type="entry name" value="SOLUTE CARRIER FAMILY 35"/>
    <property type="match status" value="1"/>
</dbReference>
<evidence type="ECO:0000256" key="5">
    <source>
        <dbReference type="SAM" id="Phobius"/>
    </source>
</evidence>
<feature type="transmembrane region" description="Helical" evidence="5">
    <location>
        <begin position="225"/>
        <end position="245"/>
    </location>
</feature>
<evidence type="ECO:0000259" key="6">
    <source>
        <dbReference type="Pfam" id="PF03151"/>
    </source>
</evidence>
<dbReference type="AlphaFoldDB" id="A0A8J5N4J8"/>
<dbReference type="Pfam" id="PF03151">
    <property type="entry name" value="TPT"/>
    <property type="match status" value="1"/>
</dbReference>
<feature type="transmembrane region" description="Helical" evidence="5">
    <location>
        <begin position="338"/>
        <end position="368"/>
    </location>
</feature>
<feature type="transmembrane region" description="Helical" evidence="5">
    <location>
        <begin position="109"/>
        <end position="130"/>
    </location>
</feature>
<feature type="transmembrane region" description="Helical" evidence="5">
    <location>
        <begin position="265"/>
        <end position="283"/>
    </location>
</feature>
<evidence type="ECO:0000256" key="2">
    <source>
        <dbReference type="ARBA" id="ARBA00022692"/>
    </source>
</evidence>
<keyword evidence="2 5" id="KW-0812">Transmembrane</keyword>
<dbReference type="InterPro" id="IPR050186">
    <property type="entry name" value="TPT_transporter"/>
</dbReference>
<dbReference type="OrthoDB" id="6418713at2759"/>
<reference evidence="7" key="1">
    <citation type="journal article" date="2021" name="Sci. Adv.">
        <title>The American lobster genome reveals insights on longevity, neural, and immune adaptations.</title>
        <authorList>
            <person name="Polinski J.M."/>
            <person name="Zimin A.V."/>
            <person name="Clark K.F."/>
            <person name="Kohn A.B."/>
            <person name="Sadowski N."/>
            <person name="Timp W."/>
            <person name="Ptitsyn A."/>
            <person name="Khanna P."/>
            <person name="Romanova D.Y."/>
            <person name="Williams P."/>
            <person name="Greenwood S.J."/>
            <person name="Moroz L.L."/>
            <person name="Walt D.R."/>
            <person name="Bodnar A.G."/>
        </authorList>
    </citation>
    <scope>NUCLEOTIDE SEQUENCE</scope>
    <source>
        <strain evidence="7">GMGI-L3</strain>
    </source>
</reference>
<keyword evidence="8" id="KW-1185">Reference proteome</keyword>
<feature type="transmembrane region" description="Helical" evidence="5">
    <location>
        <begin position="80"/>
        <end position="97"/>
    </location>
</feature>
<evidence type="ECO:0000313" key="7">
    <source>
        <dbReference type="EMBL" id="KAG7173323.1"/>
    </source>
</evidence>
<proteinExistence type="predicted"/>
<keyword evidence="3 5" id="KW-1133">Transmembrane helix</keyword>
<feature type="transmembrane region" description="Helical" evidence="5">
    <location>
        <begin position="186"/>
        <end position="213"/>
    </location>
</feature>
<dbReference type="GO" id="GO:0016020">
    <property type="term" value="C:membrane"/>
    <property type="evidence" value="ECO:0007669"/>
    <property type="project" value="UniProtKB-SubCell"/>
</dbReference>
<protein>
    <submittedName>
        <fullName evidence="7">Solute carrier family 35 member E2A-like</fullName>
    </submittedName>
</protein>
<name>A0A8J5N4J8_HOMAM</name>
<comment type="subcellular location">
    <subcellularLocation>
        <location evidence="1">Membrane</location>
        <topology evidence="1">Multi-pass membrane protein</topology>
    </subcellularLocation>
</comment>
<evidence type="ECO:0000313" key="8">
    <source>
        <dbReference type="Proteomes" id="UP000747542"/>
    </source>
</evidence>
<accession>A0A8J5N4J8</accession>
<evidence type="ECO:0000256" key="1">
    <source>
        <dbReference type="ARBA" id="ARBA00004141"/>
    </source>
</evidence>
<evidence type="ECO:0000256" key="4">
    <source>
        <dbReference type="ARBA" id="ARBA00023136"/>
    </source>
</evidence>
<dbReference type="InterPro" id="IPR004853">
    <property type="entry name" value="Sugar_P_trans_dom"/>
</dbReference>
<keyword evidence="4 5" id="KW-0472">Membrane</keyword>